<dbReference type="GO" id="GO:0032259">
    <property type="term" value="P:methylation"/>
    <property type="evidence" value="ECO:0007669"/>
    <property type="project" value="UniProtKB-KW"/>
</dbReference>
<gene>
    <name evidence="2" type="ORF">ELQ92_07320</name>
</gene>
<dbReference type="SUPFAM" id="SSF53335">
    <property type="entry name" value="S-adenosyl-L-methionine-dependent methyltransferases"/>
    <property type="match status" value="1"/>
</dbReference>
<keyword evidence="2" id="KW-0489">Methyltransferase</keyword>
<organism evidence="2 3">
    <name type="scientific">Labedella populi</name>
    <dbReference type="NCBI Taxonomy" id="2498850"/>
    <lineage>
        <taxon>Bacteria</taxon>
        <taxon>Bacillati</taxon>
        <taxon>Actinomycetota</taxon>
        <taxon>Actinomycetes</taxon>
        <taxon>Micrococcales</taxon>
        <taxon>Microbacteriaceae</taxon>
        <taxon>Labedella</taxon>
    </lineage>
</organism>
<proteinExistence type="predicted"/>
<feature type="domain" description="Methyltransferase type 11" evidence="1">
    <location>
        <begin position="44"/>
        <end position="138"/>
    </location>
</feature>
<dbReference type="EMBL" id="RZNC01000002">
    <property type="protein sequence ID" value="RWZ64556.1"/>
    <property type="molecule type" value="Genomic_DNA"/>
</dbReference>
<dbReference type="PANTHER" id="PTHR43861:SF1">
    <property type="entry name" value="TRANS-ACONITATE 2-METHYLTRANSFERASE"/>
    <property type="match status" value="1"/>
</dbReference>
<dbReference type="InterPro" id="IPR029063">
    <property type="entry name" value="SAM-dependent_MTases_sf"/>
</dbReference>
<dbReference type="AlphaFoldDB" id="A0A3S4B7S4"/>
<comment type="caution">
    <text evidence="2">The sequence shown here is derived from an EMBL/GenBank/DDBJ whole genome shotgun (WGS) entry which is preliminary data.</text>
</comment>
<name>A0A3S4B7S4_9MICO</name>
<evidence type="ECO:0000313" key="2">
    <source>
        <dbReference type="EMBL" id="RWZ64556.1"/>
    </source>
</evidence>
<dbReference type="OrthoDB" id="9795634at2"/>
<protein>
    <submittedName>
        <fullName evidence="2">Class I SAM-dependent methyltransferase</fullName>
    </submittedName>
</protein>
<dbReference type="Pfam" id="PF08241">
    <property type="entry name" value="Methyltransf_11"/>
    <property type="match status" value="1"/>
</dbReference>
<evidence type="ECO:0000259" key="1">
    <source>
        <dbReference type="Pfam" id="PF08241"/>
    </source>
</evidence>
<dbReference type="GO" id="GO:0008757">
    <property type="term" value="F:S-adenosylmethionine-dependent methyltransferase activity"/>
    <property type="evidence" value="ECO:0007669"/>
    <property type="project" value="InterPro"/>
</dbReference>
<dbReference type="Gene3D" id="3.40.50.150">
    <property type="entry name" value="Vaccinia Virus protein VP39"/>
    <property type="match status" value="1"/>
</dbReference>
<reference evidence="2 3" key="1">
    <citation type="submission" date="2018-12" db="EMBL/GenBank/DDBJ databases">
        <authorList>
            <person name="Li F."/>
        </authorList>
    </citation>
    <scope>NUCLEOTIDE SEQUENCE [LARGE SCALE GENOMIC DNA]</scope>
    <source>
        <strain evidence="2 3">8H24J-4-2</strain>
    </source>
</reference>
<keyword evidence="2" id="KW-0808">Transferase</keyword>
<dbReference type="RefSeq" id="WP_128498334.1">
    <property type="nucleotide sequence ID" value="NZ_RZNC01000002.1"/>
</dbReference>
<dbReference type="Proteomes" id="UP000288603">
    <property type="component" value="Unassembled WGS sequence"/>
</dbReference>
<evidence type="ECO:0000313" key="3">
    <source>
        <dbReference type="Proteomes" id="UP000288603"/>
    </source>
</evidence>
<sequence>MQHSPPTVSWTNAEHYEPYIGRWSRRVAPHFVRWLDIAPAAMWLETGCGTGALTSAIVAEARPSRVRASDTSSGYLEYARTLLPDATVDFVLERAESVGLPDGSVDAAVSGLLLNVLADPVVALAECRRVTRRGGTVAAYVWDYSNELSAMRLFWDTAILLDPVARRLHEGRRFASWGPDEVARRFRAAGLSNVELTEIEIETPFRDFIDYWSPLLGGQGPAPSYVASLEPAAVDALRTAVYRQLPIGEDGSIRLRSRAWAVRSLVA</sequence>
<accession>A0A3S4B7S4</accession>
<dbReference type="PANTHER" id="PTHR43861">
    <property type="entry name" value="TRANS-ACONITATE 2-METHYLTRANSFERASE-RELATED"/>
    <property type="match status" value="1"/>
</dbReference>
<keyword evidence="3" id="KW-1185">Reference proteome</keyword>
<dbReference type="InterPro" id="IPR013216">
    <property type="entry name" value="Methyltransf_11"/>
</dbReference>
<dbReference type="CDD" id="cd02440">
    <property type="entry name" value="AdoMet_MTases"/>
    <property type="match status" value="1"/>
</dbReference>